<evidence type="ECO:0000313" key="2">
    <source>
        <dbReference type="EMBL" id="GGH37137.1"/>
    </source>
</evidence>
<feature type="domain" description="Aminoglycoside phosphotransferase" evidence="1">
    <location>
        <begin position="170"/>
        <end position="233"/>
    </location>
</feature>
<dbReference type="RefSeq" id="WP_188542066.1">
    <property type="nucleotide sequence ID" value="NZ_BMFT01000004.1"/>
</dbReference>
<sequence>MSNLGQYVLPDGTLDDRNIWQREILYRGMNGKRVERFFVSPEQSYVFKPLTNDASEDREIWAYQHILHSFPKIYPELLASSGLGSGAQSWTIFEDLGLLHHEYSLQHALKVVKEMARWHSVPTSYLSEAPSIGPKPPIEQIASELLQRIDDVPAVMQQMGVSHRFLEDVQLVAEGQAFTEKKVLCHGDLHLGNYAVTSSGQLYILDWEHAHLNLPLWDLYHLIDMSHPLFPKQMTSVQRESILNGYLEQVAVQSSGSTYVHNRDAFKLDYYRFAAVFSLWMLLLIQGDLRQEKALWPKDKLLAQWEETSLSLTECLGRLDEYKTKYNYIDKSVNL</sequence>
<evidence type="ECO:0000313" key="3">
    <source>
        <dbReference type="Proteomes" id="UP000659344"/>
    </source>
</evidence>
<dbReference type="SUPFAM" id="SSF56112">
    <property type="entry name" value="Protein kinase-like (PK-like)"/>
    <property type="match status" value="1"/>
</dbReference>
<dbReference type="Gene3D" id="3.90.1200.10">
    <property type="match status" value="1"/>
</dbReference>
<dbReference type="PANTHER" id="PTHR40086">
    <property type="entry name" value="PHOSPHOTRANSFERASE YTMP-RELATED"/>
    <property type="match status" value="1"/>
</dbReference>
<dbReference type="InterPro" id="IPR052077">
    <property type="entry name" value="CcrZ_PhaseVar_Mediator"/>
</dbReference>
<dbReference type="Proteomes" id="UP000659344">
    <property type="component" value="Unassembled WGS sequence"/>
</dbReference>
<dbReference type="EMBL" id="BMFT01000004">
    <property type="protein sequence ID" value="GGH37137.1"/>
    <property type="molecule type" value="Genomic_DNA"/>
</dbReference>
<dbReference type="InterPro" id="IPR002575">
    <property type="entry name" value="Aminoglycoside_PTrfase"/>
</dbReference>
<comment type="caution">
    <text evidence="2">The sequence shown here is derived from an EMBL/GenBank/DDBJ whole genome shotgun (WGS) entry which is preliminary data.</text>
</comment>
<keyword evidence="3" id="KW-1185">Reference proteome</keyword>
<organism evidence="2 3">
    <name type="scientific">Paenibacillus segetis</name>
    <dbReference type="NCBI Taxonomy" id="1325360"/>
    <lineage>
        <taxon>Bacteria</taxon>
        <taxon>Bacillati</taxon>
        <taxon>Bacillota</taxon>
        <taxon>Bacilli</taxon>
        <taxon>Bacillales</taxon>
        <taxon>Paenibacillaceae</taxon>
        <taxon>Paenibacillus</taxon>
    </lineage>
</organism>
<dbReference type="InterPro" id="IPR011009">
    <property type="entry name" value="Kinase-like_dom_sf"/>
</dbReference>
<proteinExistence type="predicted"/>
<evidence type="ECO:0000259" key="1">
    <source>
        <dbReference type="Pfam" id="PF01636"/>
    </source>
</evidence>
<protein>
    <recommendedName>
        <fullName evidence="1">Aminoglycoside phosphotransferase domain-containing protein</fullName>
    </recommendedName>
</protein>
<dbReference type="Pfam" id="PF01636">
    <property type="entry name" value="APH"/>
    <property type="match status" value="1"/>
</dbReference>
<gene>
    <name evidence="2" type="ORF">GCM10008013_44420</name>
</gene>
<reference evidence="3" key="1">
    <citation type="journal article" date="2019" name="Int. J. Syst. Evol. Microbiol.">
        <title>The Global Catalogue of Microorganisms (GCM) 10K type strain sequencing project: providing services to taxonomists for standard genome sequencing and annotation.</title>
        <authorList>
            <consortium name="The Broad Institute Genomics Platform"/>
            <consortium name="The Broad Institute Genome Sequencing Center for Infectious Disease"/>
            <person name="Wu L."/>
            <person name="Ma J."/>
        </authorList>
    </citation>
    <scope>NUCLEOTIDE SEQUENCE [LARGE SCALE GENOMIC DNA]</scope>
    <source>
        <strain evidence="3">CGMCC 1.12769</strain>
    </source>
</reference>
<dbReference type="PANTHER" id="PTHR40086:SF1">
    <property type="entry name" value="CELL CYCLE REGULATOR CCRZ"/>
    <property type="match status" value="1"/>
</dbReference>
<name>A0ABQ1YU26_9BACL</name>
<accession>A0ABQ1YU26</accession>